<feature type="transmembrane region" description="Helical" evidence="6">
    <location>
        <begin position="201"/>
        <end position="220"/>
    </location>
</feature>
<evidence type="ECO:0000313" key="8">
    <source>
        <dbReference type="EMBL" id="GGA01599.1"/>
    </source>
</evidence>
<evidence type="ECO:0000256" key="6">
    <source>
        <dbReference type="SAM" id="Phobius"/>
    </source>
</evidence>
<feature type="domain" description="Type II secretion system protein GspF" evidence="7">
    <location>
        <begin position="59"/>
        <end position="182"/>
    </location>
</feature>
<comment type="caution">
    <text evidence="8">The sequence shown here is derived from an EMBL/GenBank/DDBJ whole genome shotgun (WGS) entry which is preliminary data.</text>
</comment>
<gene>
    <name evidence="8" type="ORF">GCM10011333_00050</name>
</gene>
<dbReference type="EMBL" id="BMFY01000001">
    <property type="protein sequence ID" value="GGA01599.1"/>
    <property type="molecule type" value="Genomic_DNA"/>
</dbReference>
<sequence length="235" mass="24432">MILLAGLLIAAAVLLWGRSRRRLPVLLARGNTLTPAQRGNPAGKPRAPGAEDAVTVIAQSAALLRIGATPHSCFAHLARAHEGDQLGPPLHRVARAIELGTRPQRAILQHTGALPAETAQVFEGLGAAWHVAETSGAALGDVLETLAQGARDGVDARRERDVALAGPRATVSVLSWLPLIGLGLGALIGADLLAVLTGSPWGAATMAGGTALLLLGRWWMNRMLTACTQPQTGRR</sequence>
<reference evidence="8" key="2">
    <citation type="submission" date="2020-09" db="EMBL/GenBank/DDBJ databases">
        <authorList>
            <person name="Sun Q."/>
            <person name="Zhou Y."/>
        </authorList>
    </citation>
    <scope>NUCLEOTIDE SEQUENCE</scope>
    <source>
        <strain evidence="8">CGMCC 1.12785</strain>
    </source>
</reference>
<accession>A0A8J2TSC2</accession>
<dbReference type="AlphaFoldDB" id="A0A8J2TSC2"/>
<keyword evidence="9" id="KW-1185">Reference proteome</keyword>
<dbReference type="InterPro" id="IPR018076">
    <property type="entry name" value="T2SS_GspF_dom"/>
</dbReference>
<keyword evidence="5 6" id="KW-0472">Membrane</keyword>
<evidence type="ECO:0000256" key="4">
    <source>
        <dbReference type="ARBA" id="ARBA00022989"/>
    </source>
</evidence>
<reference evidence="8" key="1">
    <citation type="journal article" date="2014" name="Int. J. Syst. Evol. Microbiol.">
        <title>Complete genome sequence of Corynebacterium casei LMG S-19264T (=DSM 44701T), isolated from a smear-ripened cheese.</title>
        <authorList>
            <consortium name="US DOE Joint Genome Institute (JGI-PGF)"/>
            <person name="Walter F."/>
            <person name="Albersmeier A."/>
            <person name="Kalinowski J."/>
            <person name="Ruckert C."/>
        </authorList>
    </citation>
    <scope>NUCLEOTIDE SEQUENCE</scope>
    <source>
        <strain evidence="8">CGMCC 1.12785</strain>
    </source>
</reference>
<keyword evidence="4 6" id="KW-1133">Transmembrane helix</keyword>
<organism evidence="8 9">
    <name type="scientific">Sediminivirga luteola</name>
    <dbReference type="NCBI Taxonomy" id="1774748"/>
    <lineage>
        <taxon>Bacteria</taxon>
        <taxon>Bacillati</taxon>
        <taxon>Actinomycetota</taxon>
        <taxon>Actinomycetes</taxon>
        <taxon>Micrococcales</taxon>
        <taxon>Brevibacteriaceae</taxon>
        <taxon>Sediminivirga</taxon>
    </lineage>
</organism>
<dbReference type="PANTHER" id="PTHR35007">
    <property type="entry name" value="INTEGRAL MEMBRANE PROTEIN-RELATED"/>
    <property type="match status" value="1"/>
</dbReference>
<evidence type="ECO:0000256" key="5">
    <source>
        <dbReference type="ARBA" id="ARBA00023136"/>
    </source>
</evidence>
<proteinExistence type="predicted"/>
<protein>
    <recommendedName>
        <fullName evidence="7">Type II secretion system protein GspF domain-containing protein</fullName>
    </recommendedName>
</protein>
<keyword evidence="3 6" id="KW-0812">Transmembrane</keyword>
<evidence type="ECO:0000256" key="3">
    <source>
        <dbReference type="ARBA" id="ARBA00022692"/>
    </source>
</evidence>
<keyword evidence="2" id="KW-1003">Cell membrane</keyword>
<evidence type="ECO:0000313" key="9">
    <source>
        <dbReference type="Proteomes" id="UP000616114"/>
    </source>
</evidence>
<dbReference type="Proteomes" id="UP000616114">
    <property type="component" value="Unassembled WGS sequence"/>
</dbReference>
<dbReference type="Pfam" id="PF00482">
    <property type="entry name" value="T2SSF"/>
    <property type="match status" value="1"/>
</dbReference>
<evidence type="ECO:0000256" key="2">
    <source>
        <dbReference type="ARBA" id="ARBA00022475"/>
    </source>
</evidence>
<evidence type="ECO:0000259" key="7">
    <source>
        <dbReference type="Pfam" id="PF00482"/>
    </source>
</evidence>
<name>A0A8J2TSC2_9MICO</name>
<feature type="transmembrane region" description="Helical" evidence="6">
    <location>
        <begin position="173"/>
        <end position="194"/>
    </location>
</feature>
<comment type="subcellular location">
    <subcellularLocation>
        <location evidence="1">Cell membrane</location>
        <topology evidence="1">Multi-pass membrane protein</topology>
    </subcellularLocation>
</comment>
<dbReference type="PANTHER" id="PTHR35007:SF4">
    <property type="entry name" value="CONSERVED TRANSMEMBRANE PROTEIN-RELATED"/>
    <property type="match status" value="1"/>
</dbReference>
<dbReference type="RefSeq" id="WP_188548883.1">
    <property type="nucleotide sequence ID" value="NZ_BMFY01000001.1"/>
</dbReference>
<dbReference type="GO" id="GO:0005886">
    <property type="term" value="C:plasma membrane"/>
    <property type="evidence" value="ECO:0007669"/>
    <property type="project" value="UniProtKB-SubCell"/>
</dbReference>
<evidence type="ECO:0000256" key="1">
    <source>
        <dbReference type="ARBA" id="ARBA00004651"/>
    </source>
</evidence>